<sequence>MMNQVSDITILICLLALFIAILINFVERNKKVQTEKKSIVETGSMTGFFIFFYLLIRFKIGDLQLPETAALILKPIGLLLVIAGTYINIRSRKTLGANWANQVTLYTDQQVVCSGMYKYIRHPLYSSIIAMFYGACLVYPNYLAFAANTLIFVPFMYYRARQEENLLRKRLPGYEEYRRKTGLFIPKLIKNESNSN</sequence>
<keyword evidence="6" id="KW-0489">Methyltransferase</keyword>
<accession>A0A419W4R5</accession>
<name>A0A419W4R5_9BACT</name>
<keyword evidence="7" id="KW-1185">Reference proteome</keyword>
<keyword evidence="6" id="KW-0808">Transferase</keyword>
<reference evidence="6 7" key="1">
    <citation type="submission" date="2018-09" db="EMBL/GenBank/DDBJ databases">
        <title>Genomic Encyclopedia of Archaeal and Bacterial Type Strains, Phase II (KMG-II): from individual species to whole genera.</title>
        <authorList>
            <person name="Goeker M."/>
        </authorList>
    </citation>
    <scope>NUCLEOTIDE SEQUENCE [LARGE SCALE GENOMIC DNA]</scope>
    <source>
        <strain evidence="6 7">DSM 27148</strain>
    </source>
</reference>
<organism evidence="6 7">
    <name type="scientific">Mangrovibacterium diazotrophicum</name>
    <dbReference type="NCBI Taxonomy" id="1261403"/>
    <lineage>
        <taxon>Bacteria</taxon>
        <taxon>Pseudomonadati</taxon>
        <taxon>Bacteroidota</taxon>
        <taxon>Bacteroidia</taxon>
        <taxon>Marinilabiliales</taxon>
        <taxon>Prolixibacteraceae</taxon>
        <taxon>Mangrovibacterium</taxon>
    </lineage>
</organism>
<dbReference type="GO" id="GO:0016020">
    <property type="term" value="C:membrane"/>
    <property type="evidence" value="ECO:0007669"/>
    <property type="project" value="UniProtKB-SubCell"/>
</dbReference>
<dbReference type="PANTHER" id="PTHR43847">
    <property type="entry name" value="BLL3993 PROTEIN"/>
    <property type="match status" value="1"/>
</dbReference>
<evidence type="ECO:0000256" key="1">
    <source>
        <dbReference type="ARBA" id="ARBA00004141"/>
    </source>
</evidence>
<feature type="transmembrane region" description="Helical" evidence="5">
    <location>
        <begin position="6"/>
        <end position="26"/>
    </location>
</feature>
<dbReference type="Pfam" id="PF04140">
    <property type="entry name" value="ICMT"/>
    <property type="match status" value="1"/>
</dbReference>
<feature type="transmembrane region" description="Helical" evidence="5">
    <location>
        <begin position="68"/>
        <end position="89"/>
    </location>
</feature>
<dbReference type="EMBL" id="RAPN01000001">
    <property type="protein sequence ID" value="RKD90443.1"/>
    <property type="molecule type" value="Genomic_DNA"/>
</dbReference>
<keyword evidence="3 5" id="KW-1133">Transmembrane helix</keyword>
<dbReference type="OrthoDB" id="9779233at2"/>
<dbReference type="AlphaFoldDB" id="A0A419W4R5"/>
<dbReference type="Gene3D" id="1.20.120.1630">
    <property type="match status" value="1"/>
</dbReference>
<evidence type="ECO:0000256" key="5">
    <source>
        <dbReference type="SAM" id="Phobius"/>
    </source>
</evidence>
<evidence type="ECO:0000256" key="3">
    <source>
        <dbReference type="ARBA" id="ARBA00022989"/>
    </source>
</evidence>
<protein>
    <submittedName>
        <fullName evidence="6">Protein-S-isoprenylcysteine O-methyltransferase Ste14</fullName>
    </submittedName>
</protein>
<evidence type="ECO:0000313" key="6">
    <source>
        <dbReference type="EMBL" id="RKD90443.1"/>
    </source>
</evidence>
<comment type="subcellular location">
    <subcellularLocation>
        <location evidence="1">Membrane</location>
        <topology evidence="1">Multi-pass membrane protein</topology>
    </subcellularLocation>
</comment>
<dbReference type="Proteomes" id="UP000283387">
    <property type="component" value="Unassembled WGS sequence"/>
</dbReference>
<proteinExistence type="predicted"/>
<keyword evidence="2 5" id="KW-0812">Transmembrane</keyword>
<dbReference type="InterPro" id="IPR007269">
    <property type="entry name" value="ICMT_MeTrfase"/>
</dbReference>
<feature type="transmembrane region" description="Helical" evidence="5">
    <location>
        <begin position="38"/>
        <end position="56"/>
    </location>
</feature>
<feature type="transmembrane region" description="Helical" evidence="5">
    <location>
        <begin position="119"/>
        <end position="136"/>
    </location>
</feature>
<dbReference type="GO" id="GO:0004671">
    <property type="term" value="F:protein C-terminal S-isoprenylcysteine carboxyl O-methyltransferase activity"/>
    <property type="evidence" value="ECO:0007669"/>
    <property type="project" value="InterPro"/>
</dbReference>
<gene>
    <name evidence="6" type="ORF">BC643_0783</name>
</gene>
<dbReference type="GO" id="GO:0032259">
    <property type="term" value="P:methylation"/>
    <property type="evidence" value="ECO:0007669"/>
    <property type="project" value="UniProtKB-KW"/>
</dbReference>
<comment type="caution">
    <text evidence="6">The sequence shown here is derived from an EMBL/GenBank/DDBJ whole genome shotgun (WGS) entry which is preliminary data.</text>
</comment>
<evidence type="ECO:0000256" key="4">
    <source>
        <dbReference type="ARBA" id="ARBA00023136"/>
    </source>
</evidence>
<dbReference type="InterPro" id="IPR052527">
    <property type="entry name" value="Metal_cation-efflux_comp"/>
</dbReference>
<evidence type="ECO:0000256" key="2">
    <source>
        <dbReference type="ARBA" id="ARBA00022692"/>
    </source>
</evidence>
<keyword evidence="4 5" id="KW-0472">Membrane</keyword>
<dbReference type="PANTHER" id="PTHR43847:SF1">
    <property type="entry name" value="BLL3993 PROTEIN"/>
    <property type="match status" value="1"/>
</dbReference>
<dbReference type="RefSeq" id="WP_120271847.1">
    <property type="nucleotide sequence ID" value="NZ_RAPN01000001.1"/>
</dbReference>
<evidence type="ECO:0000313" key="7">
    <source>
        <dbReference type="Proteomes" id="UP000283387"/>
    </source>
</evidence>